<name>A0AAV4DGJ9_9GAST</name>
<proteinExistence type="predicted"/>
<reference evidence="1 2" key="1">
    <citation type="journal article" date="2021" name="Elife">
        <title>Chloroplast acquisition without the gene transfer in kleptoplastic sea slugs, Plakobranchus ocellatus.</title>
        <authorList>
            <person name="Maeda T."/>
            <person name="Takahashi S."/>
            <person name="Yoshida T."/>
            <person name="Shimamura S."/>
            <person name="Takaki Y."/>
            <person name="Nagai Y."/>
            <person name="Toyoda A."/>
            <person name="Suzuki Y."/>
            <person name="Arimoto A."/>
            <person name="Ishii H."/>
            <person name="Satoh N."/>
            <person name="Nishiyama T."/>
            <person name="Hasebe M."/>
            <person name="Maruyama T."/>
            <person name="Minagawa J."/>
            <person name="Obokata J."/>
            <person name="Shigenobu S."/>
        </authorList>
    </citation>
    <scope>NUCLEOTIDE SEQUENCE [LARGE SCALE GENOMIC DNA]</scope>
</reference>
<evidence type="ECO:0000313" key="2">
    <source>
        <dbReference type="Proteomes" id="UP000735302"/>
    </source>
</evidence>
<evidence type="ECO:0008006" key="3">
    <source>
        <dbReference type="Google" id="ProtNLM"/>
    </source>
</evidence>
<gene>
    <name evidence="1" type="ORF">PoB_006960700</name>
</gene>
<keyword evidence="2" id="KW-1185">Reference proteome</keyword>
<dbReference type="EMBL" id="BLXT01007857">
    <property type="protein sequence ID" value="GFO43102.1"/>
    <property type="molecule type" value="Genomic_DNA"/>
</dbReference>
<sequence>MYLLMFYCTSGMACTCKSRVSSRFYGCSFFETGNFKSFIRHNGCSAASVAVWFEMGNSSVRMLVLLGAMLFGALWKSTEANMLHSSRFQLLIRESKKVPLTL</sequence>
<dbReference type="AlphaFoldDB" id="A0AAV4DGJ9"/>
<evidence type="ECO:0000313" key="1">
    <source>
        <dbReference type="EMBL" id="GFO43102.1"/>
    </source>
</evidence>
<dbReference type="Proteomes" id="UP000735302">
    <property type="component" value="Unassembled WGS sequence"/>
</dbReference>
<comment type="caution">
    <text evidence="1">The sequence shown here is derived from an EMBL/GenBank/DDBJ whole genome shotgun (WGS) entry which is preliminary data.</text>
</comment>
<protein>
    <recommendedName>
        <fullName evidence="3">Secreted protein</fullName>
    </recommendedName>
</protein>
<organism evidence="1 2">
    <name type="scientific">Plakobranchus ocellatus</name>
    <dbReference type="NCBI Taxonomy" id="259542"/>
    <lineage>
        <taxon>Eukaryota</taxon>
        <taxon>Metazoa</taxon>
        <taxon>Spiralia</taxon>
        <taxon>Lophotrochozoa</taxon>
        <taxon>Mollusca</taxon>
        <taxon>Gastropoda</taxon>
        <taxon>Heterobranchia</taxon>
        <taxon>Euthyneura</taxon>
        <taxon>Panpulmonata</taxon>
        <taxon>Sacoglossa</taxon>
        <taxon>Placobranchoidea</taxon>
        <taxon>Plakobranchidae</taxon>
        <taxon>Plakobranchus</taxon>
    </lineage>
</organism>
<accession>A0AAV4DGJ9</accession>